<reference evidence="3" key="1">
    <citation type="submission" date="2016-10" db="EMBL/GenBank/DDBJ databases">
        <authorList>
            <person name="Varghese N."/>
            <person name="Submissions S."/>
        </authorList>
    </citation>
    <scope>NUCLEOTIDE SEQUENCE [LARGE SCALE GENOMIC DNA]</scope>
    <source>
        <strain evidence="3">DSM 20632</strain>
    </source>
</reference>
<dbReference type="Proteomes" id="UP000199350">
    <property type="component" value="Chromosome I"/>
</dbReference>
<feature type="transmembrane region" description="Helical" evidence="1">
    <location>
        <begin position="34"/>
        <end position="59"/>
    </location>
</feature>
<accession>A0A1G9PR95</accession>
<dbReference type="EMBL" id="LT629700">
    <property type="protein sequence ID" value="SDM00615.1"/>
    <property type="molecule type" value="Genomic_DNA"/>
</dbReference>
<evidence type="ECO:0000256" key="1">
    <source>
        <dbReference type="SAM" id="Phobius"/>
    </source>
</evidence>
<dbReference type="STRING" id="38302.SAMN04488535_1541"/>
<dbReference type="AlphaFoldDB" id="A0A1G9PR95"/>
<evidence type="ECO:0000313" key="3">
    <source>
        <dbReference type="Proteomes" id="UP000199350"/>
    </source>
</evidence>
<keyword evidence="1" id="KW-0472">Membrane</keyword>
<sequence length="65" mass="6582">MTGPTIIGIGSIIIGFALIAAAFLAVARWRRTGLAVGLGIAAFFFVTVIPVILAVFVAAPNPGIS</sequence>
<protein>
    <submittedName>
        <fullName evidence="2">Uncharacterized protein</fullName>
    </submittedName>
</protein>
<name>A0A1G9PR95_9CORY</name>
<keyword evidence="1" id="KW-0812">Transmembrane</keyword>
<keyword evidence="3" id="KW-1185">Reference proteome</keyword>
<keyword evidence="1" id="KW-1133">Transmembrane helix</keyword>
<dbReference type="OrthoDB" id="4425298at2"/>
<gene>
    <name evidence="2" type="ORF">SAMN04488535_1541</name>
</gene>
<dbReference type="RefSeq" id="WP_092150817.1">
    <property type="nucleotide sequence ID" value="NZ_LT629700.1"/>
</dbReference>
<organism evidence="2 3">
    <name type="scientific">Corynebacterium mycetoides</name>
    <dbReference type="NCBI Taxonomy" id="38302"/>
    <lineage>
        <taxon>Bacteria</taxon>
        <taxon>Bacillati</taxon>
        <taxon>Actinomycetota</taxon>
        <taxon>Actinomycetes</taxon>
        <taxon>Mycobacteriales</taxon>
        <taxon>Corynebacteriaceae</taxon>
        <taxon>Corynebacterium</taxon>
    </lineage>
</organism>
<evidence type="ECO:0000313" key="2">
    <source>
        <dbReference type="EMBL" id="SDM00615.1"/>
    </source>
</evidence>
<feature type="transmembrane region" description="Helical" evidence="1">
    <location>
        <begin position="6"/>
        <end position="27"/>
    </location>
</feature>
<proteinExistence type="predicted"/>